<accession>A0A1F4S3D8</accession>
<evidence type="ECO:0000313" key="3">
    <source>
        <dbReference type="Proteomes" id="UP000177905"/>
    </source>
</evidence>
<protein>
    <recommendedName>
        <fullName evidence="1">Polymerase beta nucleotidyltransferase domain-containing protein</fullName>
    </recommendedName>
</protein>
<evidence type="ECO:0000259" key="1">
    <source>
        <dbReference type="Pfam" id="PF18765"/>
    </source>
</evidence>
<sequence length="111" mass="13027">MKKKLNKKDIFKLIRTIVDKSINRVKPQKVILFGSYAYGNPNNDSDVDLLFIKNTKQSNLEKHRFVSSRIDHVLPLDILVKTDFEVDKRLKMGDPFYKEIIKKGRVLYEST</sequence>
<comment type="caution">
    <text evidence="2">The sequence shown here is derived from an EMBL/GenBank/DDBJ whole genome shotgun (WGS) entry which is preliminary data.</text>
</comment>
<dbReference type="PANTHER" id="PTHR33933:SF1">
    <property type="entry name" value="PROTEIN ADENYLYLTRANSFERASE MNTA-RELATED"/>
    <property type="match status" value="1"/>
</dbReference>
<dbReference type="InterPro" id="IPR052548">
    <property type="entry name" value="Type_VII_TA_antitoxin"/>
</dbReference>
<dbReference type="Pfam" id="PF18765">
    <property type="entry name" value="Polbeta"/>
    <property type="match status" value="1"/>
</dbReference>
<feature type="domain" description="Polymerase beta nucleotidyltransferase" evidence="1">
    <location>
        <begin position="22"/>
        <end position="110"/>
    </location>
</feature>
<proteinExistence type="predicted"/>
<name>A0A1F4S3D8_UNCSA</name>
<dbReference type="AlphaFoldDB" id="A0A1F4S3D8"/>
<gene>
    <name evidence="2" type="ORF">A2290_07410</name>
</gene>
<dbReference type="InterPro" id="IPR043519">
    <property type="entry name" value="NT_sf"/>
</dbReference>
<dbReference type="InterPro" id="IPR041633">
    <property type="entry name" value="Polbeta"/>
</dbReference>
<dbReference type="Proteomes" id="UP000177905">
    <property type="component" value="Unassembled WGS sequence"/>
</dbReference>
<dbReference type="EMBL" id="MEUA01000028">
    <property type="protein sequence ID" value="OGC14909.1"/>
    <property type="molecule type" value="Genomic_DNA"/>
</dbReference>
<dbReference type="CDD" id="cd05403">
    <property type="entry name" value="NT_KNTase_like"/>
    <property type="match status" value="1"/>
</dbReference>
<dbReference type="Gene3D" id="3.30.460.10">
    <property type="entry name" value="Beta Polymerase, domain 2"/>
    <property type="match status" value="1"/>
</dbReference>
<dbReference type="SUPFAM" id="SSF81301">
    <property type="entry name" value="Nucleotidyltransferase"/>
    <property type="match status" value="1"/>
</dbReference>
<reference evidence="2 3" key="1">
    <citation type="journal article" date="2016" name="Nat. Commun.">
        <title>Thousands of microbial genomes shed light on interconnected biogeochemical processes in an aquifer system.</title>
        <authorList>
            <person name="Anantharaman K."/>
            <person name="Brown C.T."/>
            <person name="Hug L.A."/>
            <person name="Sharon I."/>
            <person name="Castelle C.J."/>
            <person name="Probst A.J."/>
            <person name="Thomas B.C."/>
            <person name="Singh A."/>
            <person name="Wilkins M.J."/>
            <person name="Karaoz U."/>
            <person name="Brodie E.L."/>
            <person name="Williams K.H."/>
            <person name="Hubbard S.S."/>
            <person name="Banfield J.F."/>
        </authorList>
    </citation>
    <scope>NUCLEOTIDE SEQUENCE [LARGE SCALE GENOMIC DNA]</scope>
</reference>
<dbReference type="PANTHER" id="PTHR33933">
    <property type="entry name" value="NUCLEOTIDYLTRANSFERASE"/>
    <property type="match status" value="1"/>
</dbReference>
<evidence type="ECO:0000313" key="2">
    <source>
        <dbReference type="EMBL" id="OGC14909.1"/>
    </source>
</evidence>
<organism evidence="2 3">
    <name type="scientific">candidate division WOR-1 bacterium RIFOXYB2_FULL_36_35</name>
    <dbReference type="NCBI Taxonomy" id="1802578"/>
    <lineage>
        <taxon>Bacteria</taxon>
        <taxon>Bacillati</taxon>
        <taxon>Saganbacteria</taxon>
    </lineage>
</organism>